<dbReference type="Proteomes" id="UP000595703">
    <property type="component" value="Chromosome"/>
</dbReference>
<gene>
    <name evidence="2" type="ORF">RVR_5573</name>
</gene>
<proteinExistence type="predicted"/>
<reference evidence="2 3" key="2">
    <citation type="journal article" date="2011" name="J. Antibiot.">
        <title>Furaquinocins I and J: novel polyketide isoprenoid hybrid compounds from Streptomyces reveromyceticus SN-593.</title>
        <authorList>
            <person name="Panthee S."/>
            <person name="Takahashi S."/>
            <person name="Takagi H."/>
            <person name="Nogawa T."/>
            <person name="Oowada E."/>
            <person name="Uramoto M."/>
            <person name="Osada H."/>
        </authorList>
    </citation>
    <scope>NUCLEOTIDE SEQUENCE [LARGE SCALE GENOMIC DNA]</scope>
    <source>
        <strain evidence="2 3">SN-593</strain>
    </source>
</reference>
<dbReference type="EMBL" id="AP018365">
    <property type="protein sequence ID" value="BBA99096.1"/>
    <property type="molecule type" value="Genomic_DNA"/>
</dbReference>
<protein>
    <submittedName>
        <fullName evidence="2">Uncharacterized protein</fullName>
    </submittedName>
</protein>
<feature type="region of interest" description="Disordered" evidence="1">
    <location>
        <begin position="1"/>
        <end position="24"/>
    </location>
</feature>
<reference evidence="2 3" key="1">
    <citation type="journal article" date="2010" name="J. Bacteriol.">
        <title>Biochemical characterization of a novel indole prenyltransferase from Streptomyces sp. SN-593.</title>
        <authorList>
            <person name="Takahashi S."/>
            <person name="Takagi H."/>
            <person name="Toyoda A."/>
            <person name="Uramoto M."/>
            <person name="Nogawa T."/>
            <person name="Ueki M."/>
            <person name="Sakaki Y."/>
            <person name="Osada H."/>
        </authorList>
    </citation>
    <scope>NUCLEOTIDE SEQUENCE [LARGE SCALE GENOMIC DNA]</scope>
    <source>
        <strain evidence="2 3">SN-593</strain>
    </source>
</reference>
<reference evidence="2 3" key="4">
    <citation type="journal article" date="2020" name="Sci. Rep.">
        <title>beta-carboline chemical signals induce reveromycin production through a LuxR family regulator in Streptomyces sp. SN-593.</title>
        <authorList>
            <person name="Panthee S."/>
            <person name="Kito N."/>
            <person name="Hayashi T."/>
            <person name="Shimizu T."/>
            <person name="Ishikawa J."/>
            <person name="Hamamoto H."/>
            <person name="Osada H."/>
            <person name="Takahashi S."/>
        </authorList>
    </citation>
    <scope>NUCLEOTIDE SEQUENCE [LARGE SCALE GENOMIC DNA]</scope>
    <source>
        <strain evidence="2 3">SN-593</strain>
    </source>
</reference>
<organism evidence="2 3">
    <name type="scientific">Actinacidiphila reveromycinica</name>
    <dbReference type="NCBI Taxonomy" id="659352"/>
    <lineage>
        <taxon>Bacteria</taxon>
        <taxon>Bacillati</taxon>
        <taxon>Actinomycetota</taxon>
        <taxon>Actinomycetes</taxon>
        <taxon>Kitasatosporales</taxon>
        <taxon>Streptomycetaceae</taxon>
        <taxon>Actinacidiphila</taxon>
    </lineage>
</organism>
<evidence type="ECO:0000256" key="1">
    <source>
        <dbReference type="SAM" id="MobiDB-lite"/>
    </source>
</evidence>
<name>A0A7U3UUZ7_9ACTN</name>
<sequence length="701" mass="75652">MGRRHMGHPQRGQTFSGIDPDRLPGTIHALQNDTKRLHDSATLFRARFVRYGLDTRPLDRLLAIARWADGELPMLRRRQRLAAVIGEHASQRTLAFLPDGAVTSGAAARATAQGRALAAHFDRQMADHDGAVPEDLFAALAAGGHDGDFLRGFYSSLGPRRLSQLSNSMSGSPYDHRYVDHPDQLAYDRDVLARTLGGFTRVAADMSPPAAQRAFWSAWFDRFDDPGQGFRPDLLLPLVDSGTYDAGFLVTLADRAFTTDEVRSVTPRMSGSPAAPDPWRADHYVQLFDALTKNPLAAGQFVALRPDITTNALYPGGGSTTPERIAAFTAALKAATTTLRATHPALSDRNTAWLLAANLAHTRDPDLQTVHPYPAVSLLFSEILAQHWDDLQYAITSPAQDAFWAAPTWSPAAFTRSQDPTRDGLELHPSVWRAFMEESIRDPHAAASMSALFEASSRKLVNDAETAGVSDEDQDAVTYLSFSKGLMDGFYGDVFATTEQRLGNESQAWADAMTSSRETLVHAAASLATGSDGAAGFVEAKGQEMATGILENWIHQTVMATPGEAPEDLVDGLKGLQDAELSTTWWATFATHASAIVGTESSIKSIRPVTVQLPGHAAASTYTGDPHGRGGSPVRYVTGPSDDFVSVLRKYGGPQALAKMTPRQLGSYSDWIADPAVVRRLAGRGAFDSLLGRGVGRESSS</sequence>
<reference evidence="2 3" key="3">
    <citation type="journal article" date="2011" name="Nat. Chem. Biol.">
        <title>Reveromycin A biosynthesis uses RevG and RevJ for stereospecific spiroacetal formation.</title>
        <authorList>
            <person name="Takahashi S."/>
            <person name="Toyoda A."/>
            <person name="Sekiyama Y."/>
            <person name="Takagi H."/>
            <person name="Nogawa T."/>
            <person name="Uramoto M."/>
            <person name="Suzuki R."/>
            <person name="Koshino H."/>
            <person name="Kumano T."/>
            <person name="Panthee S."/>
            <person name="Dairi T."/>
            <person name="Ishikawa J."/>
            <person name="Ikeda H."/>
            <person name="Sakaki Y."/>
            <person name="Osada H."/>
        </authorList>
    </citation>
    <scope>NUCLEOTIDE SEQUENCE [LARGE SCALE GENOMIC DNA]</scope>
    <source>
        <strain evidence="2 3">SN-593</strain>
    </source>
</reference>
<dbReference type="KEGG" id="arev:RVR_5573"/>
<accession>A0A7U3UUZ7</accession>
<dbReference type="AlphaFoldDB" id="A0A7U3UUZ7"/>
<evidence type="ECO:0000313" key="2">
    <source>
        <dbReference type="EMBL" id="BBA99096.1"/>
    </source>
</evidence>
<evidence type="ECO:0000313" key="3">
    <source>
        <dbReference type="Proteomes" id="UP000595703"/>
    </source>
</evidence>
<keyword evidence="3" id="KW-1185">Reference proteome</keyword>